<keyword evidence="2" id="KW-0732">Signal</keyword>
<evidence type="ECO:0000313" key="5">
    <source>
        <dbReference type="Proteomes" id="UP000838748"/>
    </source>
</evidence>
<dbReference type="SUPFAM" id="SSF53850">
    <property type="entry name" value="Periplasmic binding protein-like II"/>
    <property type="match status" value="1"/>
</dbReference>
<protein>
    <recommendedName>
        <fullName evidence="3">Solute-binding protein family 3/N-terminal domain-containing protein</fullName>
    </recommendedName>
</protein>
<name>A0ABN8E2H3_9VIBR</name>
<dbReference type="PANTHER" id="PTHR35936:SF25">
    <property type="entry name" value="ABC TRANSPORTER SUBSTRATE-BINDING PROTEIN"/>
    <property type="match status" value="1"/>
</dbReference>
<dbReference type="Gene3D" id="3.40.190.10">
    <property type="entry name" value="Periplasmic binding protein-like II"/>
    <property type="match status" value="2"/>
</dbReference>
<evidence type="ECO:0000313" key="4">
    <source>
        <dbReference type="EMBL" id="CAH0537193.1"/>
    </source>
</evidence>
<evidence type="ECO:0000259" key="3">
    <source>
        <dbReference type="Pfam" id="PF00497"/>
    </source>
</evidence>
<accession>A0ABN8E2H3</accession>
<sequence>MERVIFSILLFLSYPTFADEELFISASEFPPYEYTLQGDPIVRGFSSELVQATFRNMNQPISQHKIFPWKRALQGTYFGVFDAVHSASKNKEREEKLWFPDEPLVYSSKVFIIRKADKQKINYQSFDSLIGLRLGLVRGFNYPENVWSFIKNNDIQYNESVNTDTLLKMLVRGRVDIIIEESVAAKQFIDEYSYPLELIEEHPVQVKPMYLAFSKESVTSELVAKFSDNLKDYKKTEQFLTLCKKHKVTCFDSNKRHK</sequence>
<dbReference type="PANTHER" id="PTHR35936">
    <property type="entry name" value="MEMBRANE-BOUND LYTIC MUREIN TRANSGLYCOSYLASE F"/>
    <property type="match status" value="1"/>
</dbReference>
<gene>
    <name evidence="4" type="ORF">VMF7928_00986</name>
</gene>
<proteinExistence type="inferred from homology"/>
<dbReference type="RefSeq" id="WP_237360357.1">
    <property type="nucleotide sequence ID" value="NZ_CAKLDM010000001.1"/>
</dbReference>
<comment type="caution">
    <text evidence="4">The sequence shown here is derived from an EMBL/GenBank/DDBJ whole genome shotgun (WGS) entry which is preliminary data.</text>
</comment>
<reference evidence="4" key="1">
    <citation type="submission" date="2021-11" db="EMBL/GenBank/DDBJ databases">
        <authorList>
            <person name="Rodrigo-Torres L."/>
            <person name="Arahal R. D."/>
            <person name="Lucena T."/>
        </authorList>
    </citation>
    <scope>NUCLEOTIDE SEQUENCE</scope>
    <source>
        <strain evidence="4">CECT 7928</strain>
    </source>
</reference>
<feature type="domain" description="Solute-binding protein family 3/N-terminal" evidence="3">
    <location>
        <begin position="26"/>
        <end position="245"/>
    </location>
</feature>
<dbReference type="Pfam" id="PF00497">
    <property type="entry name" value="SBP_bac_3"/>
    <property type="match status" value="1"/>
</dbReference>
<evidence type="ECO:0000256" key="2">
    <source>
        <dbReference type="ARBA" id="ARBA00022729"/>
    </source>
</evidence>
<evidence type="ECO:0000256" key="1">
    <source>
        <dbReference type="ARBA" id="ARBA00010333"/>
    </source>
</evidence>
<dbReference type="InterPro" id="IPR001638">
    <property type="entry name" value="Solute-binding_3/MltF_N"/>
</dbReference>
<keyword evidence="5" id="KW-1185">Reference proteome</keyword>
<dbReference type="EMBL" id="CAKLDM010000001">
    <property type="protein sequence ID" value="CAH0537193.1"/>
    <property type="molecule type" value="Genomic_DNA"/>
</dbReference>
<comment type="similarity">
    <text evidence="1">Belongs to the bacterial solute-binding protein 3 family.</text>
</comment>
<dbReference type="Proteomes" id="UP000838748">
    <property type="component" value="Unassembled WGS sequence"/>
</dbReference>
<organism evidence="4 5">
    <name type="scientific">Vibrio marisflavi CECT 7928</name>
    <dbReference type="NCBI Taxonomy" id="634439"/>
    <lineage>
        <taxon>Bacteria</taxon>
        <taxon>Pseudomonadati</taxon>
        <taxon>Pseudomonadota</taxon>
        <taxon>Gammaproteobacteria</taxon>
        <taxon>Vibrionales</taxon>
        <taxon>Vibrionaceae</taxon>
        <taxon>Vibrio</taxon>
    </lineage>
</organism>